<feature type="compositionally biased region" description="Basic and acidic residues" evidence="1">
    <location>
        <begin position="25"/>
        <end position="39"/>
    </location>
</feature>
<dbReference type="EMBL" id="CP015054">
    <property type="protein sequence ID" value="QGN13596.1"/>
    <property type="molecule type" value="Genomic_DNA"/>
</dbReference>
<keyword evidence="3" id="KW-1185">Reference proteome</keyword>
<name>A0ABX6EP95_KLUMA</name>
<organism evidence="2 3">
    <name type="scientific">Kluyveromyces marxianus</name>
    <name type="common">Yeast</name>
    <name type="synonym">Candida kefyr</name>
    <dbReference type="NCBI Taxonomy" id="4911"/>
    <lineage>
        <taxon>Eukaryota</taxon>
        <taxon>Fungi</taxon>
        <taxon>Dikarya</taxon>
        <taxon>Ascomycota</taxon>
        <taxon>Saccharomycotina</taxon>
        <taxon>Saccharomycetes</taxon>
        <taxon>Saccharomycetales</taxon>
        <taxon>Saccharomycetaceae</taxon>
        <taxon>Kluyveromyces</taxon>
    </lineage>
</organism>
<feature type="compositionally biased region" description="Low complexity" evidence="1">
    <location>
        <begin position="51"/>
        <end position="64"/>
    </location>
</feature>
<gene>
    <name evidence="2" type="primary">VPS51</name>
    <name evidence="2" type="ORF">FIM1_238</name>
</gene>
<sequence>MAEQISHKKSLKRVDNEKRKRLKEYYGLKKNGGDAERDSGVSGAGSENADSSGVGESSENVSESRLATPEENSTGKEEDIKAELENGNVDIKTRSLKELLQIQNVLLAEETEADNTIKNTIYDNYYDLIKVDDILREMSQLNSGIVDELRETCTMAQSLMKQ</sequence>
<evidence type="ECO:0000313" key="2">
    <source>
        <dbReference type="EMBL" id="QGN13596.1"/>
    </source>
</evidence>
<dbReference type="Proteomes" id="UP000422736">
    <property type="component" value="Chromosome 1"/>
</dbReference>
<evidence type="ECO:0000256" key="1">
    <source>
        <dbReference type="SAM" id="MobiDB-lite"/>
    </source>
</evidence>
<reference evidence="2 3" key="2">
    <citation type="submission" date="2019-11" db="EMBL/GenBank/DDBJ databases">
        <authorList>
            <person name="Lu H."/>
        </authorList>
    </citation>
    <scope>NUCLEOTIDE SEQUENCE [LARGE SCALE GENOMIC DNA]</scope>
    <source>
        <strain evidence="2 3">FIM1</strain>
    </source>
</reference>
<reference evidence="2 3" key="1">
    <citation type="submission" date="2016-03" db="EMBL/GenBank/DDBJ databases">
        <title>How can Kluyveromyces marxianus grow so fast - potential evolutionary course in Saccharomyces Complex revealed by comparative genomics.</title>
        <authorList>
            <person name="Mo W."/>
            <person name="Lu W."/>
            <person name="Yang X."/>
            <person name="Qi J."/>
            <person name="Lv H."/>
        </authorList>
    </citation>
    <scope>NUCLEOTIDE SEQUENCE [LARGE SCALE GENOMIC DNA]</scope>
    <source>
        <strain evidence="2 3">FIM1</strain>
    </source>
</reference>
<evidence type="ECO:0000313" key="3">
    <source>
        <dbReference type="Proteomes" id="UP000422736"/>
    </source>
</evidence>
<proteinExistence type="predicted"/>
<protein>
    <submittedName>
        <fullName evidence="2">Vacuolar protein sorting-associated protein 51</fullName>
    </submittedName>
</protein>
<dbReference type="Pfam" id="PF08700">
    <property type="entry name" value="VPS51_Exo84_N"/>
    <property type="match status" value="1"/>
</dbReference>
<accession>A0ABX6EP95</accession>
<feature type="region of interest" description="Disordered" evidence="1">
    <location>
        <begin position="25"/>
        <end position="81"/>
    </location>
</feature>